<dbReference type="Pfam" id="PF09339">
    <property type="entry name" value="HTH_IclR"/>
    <property type="match status" value="1"/>
</dbReference>
<dbReference type="RefSeq" id="WP_344359778.1">
    <property type="nucleotide sequence ID" value="NZ_BAAASR010000013.1"/>
</dbReference>
<gene>
    <name evidence="6" type="ORF">GCM10010393_23010</name>
</gene>
<dbReference type="Gene3D" id="3.30.450.40">
    <property type="match status" value="1"/>
</dbReference>
<dbReference type="InterPro" id="IPR036390">
    <property type="entry name" value="WH_DNA-bd_sf"/>
</dbReference>
<dbReference type="PROSITE" id="PS51078">
    <property type="entry name" value="ICLR_ED"/>
    <property type="match status" value="1"/>
</dbReference>
<dbReference type="PANTHER" id="PTHR30136">
    <property type="entry name" value="HELIX-TURN-HELIX TRANSCRIPTIONAL REGULATOR, ICLR FAMILY"/>
    <property type="match status" value="1"/>
</dbReference>
<dbReference type="SUPFAM" id="SSF46785">
    <property type="entry name" value="Winged helix' DNA-binding domain"/>
    <property type="match status" value="1"/>
</dbReference>
<evidence type="ECO:0000259" key="5">
    <source>
        <dbReference type="PROSITE" id="PS51078"/>
    </source>
</evidence>
<evidence type="ECO:0000313" key="7">
    <source>
        <dbReference type="Proteomes" id="UP001499942"/>
    </source>
</evidence>
<dbReference type="InterPro" id="IPR036388">
    <property type="entry name" value="WH-like_DNA-bd_sf"/>
</dbReference>
<evidence type="ECO:0000256" key="3">
    <source>
        <dbReference type="ARBA" id="ARBA00023163"/>
    </source>
</evidence>
<feature type="domain" description="IclR-ED" evidence="5">
    <location>
        <begin position="81"/>
        <end position="259"/>
    </location>
</feature>
<reference evidence="6 7" key="1">
    <citation type="journal article" date="2019" name="Int. J. Syst. Evol. Microbiol.">
        <title>The Global Catalogue of Microorganisms (GCM) 10K type strain sequencing project: providing services to taxonomists for standard genome sequencing and annotation.</title>
        <authorList>
            <consortium name="The Broad Institute Genomics Platform"/>
            <consortium name="The Broad Institute Genome Sequencing Center for Infectious Disease"/>
            <person name="Wu L."/>
            <person name="Ma J."/>
        </authorList>
    </citation>
    <scope>NUCLEOTIDE SEQUENCE [LARGE SCALE GENOMIC DNA]</scope>
    <source>
        <strain evidence="6 7">JCM 5062</strain>
    </source>
</reference>
<keyword evidence="2" id="KW-0238">DNA-binding</keyword>
<keyword evidence="1" id="KW-0805">Transcription regulation</keyword>
<keyword evidence="3" id="KW-0804">Transcription</keyword>
<dbReference type="PANTHER" id="PTHR30136:SF35">
    <property type="entry name" value="HTH-TYPE TRANSCRIPTIONAL REGULATOR RV1719"/>
    <property type="match status" value="1"/>
</dbReference>
<dbReference type="InterPro" id="IPR014757">
    <property type="entry name" value="Tscrpt_reg_IclR_C"/>
</dbReference>
<evidence type="ECO:0000256" key="1">
    <source>
        <dbReference type="ARBA" id="ARBA00023015"/>
    </source>
</evidence>
<evidence type="ECO:0000259" key="4">
    <source>
        <dbReference type="PROSITE" id="PS51077"/>
    </source>
</evidence>
<evidence type="ECO:0000313" key="6">
    <source>
        <dbReference type="EMBL" id="GAA2490566.1"/>
    </source>
</evidence>
<dbReference type="SMART" id="SM00346">
    <property type="entry name" value="HTH_ICLR"/>
    <property type="match status" value="1"/>
</dbReference>
<dbReference type="InterPro" id="IPR029016">
    <property type="entry name" value="GAF-like_dom_sf"/>
</dbReference>
<dbReference type="Proteomes" id="UP001499942">
    <property type="component" value="Unassembled WGS sequence"/>
</dbReference>
<protein>
    <submittedName>
        <fullName evidence="6">IclR family transcriptional regulator</fullName>
    </submittedName>
</protein>
<dbReference type="Pfam" id="PF01614">
    <property type="entry name" value="IclR_C"/>
    <property type="match status" value="1"/>
</dbReference>
<dbReference type="InterPro" id="IPR005471">
    <property type="entry name" value="Tscrpt_reg_IclR_N"/>
</dbReference>
<sequence length="272" mass="29068">MTAVDEHTRPGRGSASGIQVIARAAEVLRLLQAAPSGLTQAEVVERIGLAKSTVHRILGALEAEGLVTVAGTRGRYRLGPEIPRMAASVRSAMIVDLRPYLEDLSRRLDETVDLSLLEDHHVVFVDQVIADRRLRAVSAVGAGFPLHCCAPGKALLAALPAAALEHAVPNRLTAETPHTLTARPELHRELNEIRRTGVAFDREEHTLGISAAGVAIRTAAWGTAAISVPTPTQRFAGREQAITDALLQAKERIETDFGAMKPTPTPTPTPTP</sequence>
<dbReference type="InterPro" id="IPR050707">
    <property type="entry name" value="HTH_MetabolicPath_Reg"/>
</dbReference>
<proteinExistence type="predicted"/>
<comment type="caution">
    <text evidence="6">The sequence shown here is derived from an EMBL/GenBank/DDBJ whole genome shotgun (WGS) entry which is preliminary data.</text>
</comment>
<dbReference type="EMBL" id="BAAASR010000013">
    <property type="protein sequence ID" value="GAA2490566.1"/>
    <property type="molecule type" value="Genomic_DNA"/>
</dbReference>
<dbReference type="PROSITE" id="PS51077">
    <property type="entry name" value="HTH_ICLR"/>
    <property type="match status" value="1"/>
</dbReference>
<dbReference type="Gene3D" id="1.10.10.10">
    <property type="entry name" value="Winged helix-like DNA-binding domain superfamily/Winged helix DNA-binding domain"/>
    <property type="match status" value="1"/>
</dbReference>
<name>A0ABN3LUJ8_9ACTN</name>
<organism evidence="6 7">
    <name type="scientific">Streptomyces gobitricini</name>
    <dbReference type="NCBI Taxonomy" id="68211"/>
    <lineage>
        <taxon>Bacteria</taxon>
        <taxon>Bacillati</taxon>
        <taxon>Actinomycetota</taxon>
        <taxon>Actinomycetes</taxon>
        <taxon>Kitasatosporales</taxon>
        <taxon>Streptomycetaceae</taxon>
        <taxon>Streptomyces</taxon>
    </lineage>
</organism>
<keyword evidence="7" id="KW-1185">Reference proteome</keyword>
<evidence type="ECO:0000256" key="2">
    <source>
        <dbReference type="ARBA" id="ARBA00023125"/>
    </source>
</evidence>
<accession>A0ABN3LUJ8</accession>
<dbReference type="SUPFAM" id="SSF55781">
    <property type="entry name" value="GAF domain-like"/>
    <property type="match status" value="1"/>
</dbReference>
<feature type="domain" description="HTH iclR-type" evidence="4">
    <location>
        <begin position="18"/>
        <end position="80"/>
    </location>
</feature>